<keyword evidence="1" id="KW-0472">Membrane</keyword>
<feature type="transmembrane region" description="Helical" evidence="1">
    <location>
        <begin position="69"/>
        <end position="87"/>
    </location>
</feature>
<accession>A0ABT5VQN8</accession>
<evidence type="ECO:0000313" key="2">
    <source>
        <dbReference type="EMBL" id="MDE5417741.1"/>
    </source>
</evidence>
<name>A0ABT5VQN8_9BACT</name>
<keyword evidence="1" id="KW-0812">Transmembrane</keyword>
<dbReference type="Proteomes" id="UP001528920">
    <property type="component" value="Unassembled WGS sequence"/>
</dbReference>
<sequence length="164" mass="18896">MKKIELFIILSACLSILLKTLHIPFSGELLTISIMILANYYFLYYLAVNQGLVLRLRKFLFKEVIVDSIEVKISGFALPLLLIAILFKLQHYPFWPDLFIVGLTVNSIGIIITGYKHFKLKSIFFYHLFIRLVIIGAIAFIIFMMPIKNSNINVNNSDDIELHT</sequence>
<evidence type="ECO:0000256" key="1">
    <source>
        <dbReference type="SAM" id="Phobius"/>
    </source>
</evidence>
<organism evidence="2 3">
    <name type="scientific">Paralabilibaculum antarcticum</name>
    <dbReference type="NCBI Taxonomy" id="2912572"/>
    <lineage>
        <taxon>Bacteria</taxon>
        <taxon>Pseudomonadati</taxon>
        <taxon>Bacteroidota</taxon>
        <taxon>Bacteroidia</taxon>
        <taxon>Marinilabiliales</taxon>
        <taxon>Marinifilaceae</taxon>
        <taxon>Paralabilibaculum</taxon>
    </lineage>
</organism>
<feature type="transmembrane region" description="Helical" evidence="1">
    <location>
        <begin position="30"/>
        <end position="48"/>
    </location>
</feature>
<dbReference type="RefSeq" id="WP_275109080.1">
    <property type="nucleotide sequence ID" value="NZ_JAKJSC010000001.1"/>
</dbReference>
<protein>
    <submittedName>
        <fullName evidence="2">Uncharacterized protein</fullName>
    </submittedName>
</protein>
<reference evidence="2 3" key="1">
    <citation type="submission" date="2022-01" db="EMBL/GenBank/DDBJ databases">
        <title>Labilibaculum sp. nov, a marine bacterium isolated from Antarctica.</title>
        <authorList>
            <person name="Dai W."/>
        </authorList>
    </citation>
    <scope>NUCLEOTIDE SEQUENCE [LARGE SCALE GENOMIC DNA]</scope>
    <source>
        <strain evidence="2 3">DW002</strain>
    </source>
</reference>
<dbReference type="EMBL" id="JAKJSC010000001">
    <property type="protein sequence ID" value="MDE5417741.1"/>
    <property type="molecule type" value="Genomic_DNA"/>
</dbReference>
<keyword evidence="1" id="KW-1133">Transmembrane helix</keyword>
<comment type="caution">
    <text evidence="2">The sequence shown here is derived from an EMBL/GenBank/DDBJ whole genome shotgun (WGS) entry which is preliminary data.</text>
</comment>
<keyword evidence="3" id="KW-1185">Reference proteome</keyword>
<proteinExistence type="predicted"/>
<gene>
    <name evidence="2" type="ORF">L3049_06945</name>
</gene>
<feature type="transmembrane region" description="Helical" evidence="1">
    <location>
        <begin position="93"/>
        <end position="112"/>
    </location>
</feature>
<feature type="transmembrane region" description="Helical" evidence="1">
    <location>
        <begin position="124"/>
        <end position="147"/>
    </location>
</feature>
<evidence type="ECO:0000313" key="3">
    <source>
        <dbReference type="Proteomes" id="UP001528920"/>
    </source>
</evidence>